<dbReference type="Proteomes" id="UP000194003">
    <property type="component" value="Unassembled WGS sequence"/>
</dbReference>
<evidence type="ECO:0000313" key="2">
    <source>
        <dbReference type="EMBL" id="OSM00168.1"/>
    </source>
</evidence>
<proteinExistence type="predicted"/>
<feature type="compositionally biased region" description="Polar residues" evidence="1">
    <location>
        <begin position="107"/>
        <end position="118"/>
    </location>
</feature>
<gene>
    <name evidence="2" type="ORF">MAIT1_00612</name>
</gene>
<feature type="region of interest" description="Disordered" evidence="1">
    <location>
        <begin position="106"/>
        <end position="133"/>
    </location>
</feature>
<accession>A0A1Y2JZ44</accession>
<sequence>MFATITSASAAANPFVGQLTANSAQSVNEESAAARRVMRQPVEGTPVSPSRLRLAMSEGSLEGAFDQIRQAAQLDPASLLTAHGAANESRISEDVAQLLREARELSAGTSAERVSQEASADGVAQENLAAAGL</sequence>
<dbReference type="EMBL" id="LVJN01000021">
    <property type="protein sequence ID" value="OSM00168.1"/>
    <property type="molecule type" value="Genomic_DNA"/>
</dbReference>
<dbReference type="RefSeq" id="WP_085446598.1">
    <property type="nucleotide sequence ID" value="NZ_LVJN01000021.1"/>
</dbReference>
<keyword evidence="3" id="KW-1185">Reference proteome</keyword>
<organism evidence="2 3">
    <name type="scientific">Magnetofaba australis IT-1</name>
    <dbReference type="NCBI Taxonomy" id="1434232"/>
    <lineage>
        <taxon>Bacteria</taxon>
        <taxon>Pseudomonadati</taxon>
        <taxon>Pseudomonadota</taxon>
        <taxon>Magnetococcia</taxon>
        <taxon>Magnetococcales</taxon>
        <taxon>Magnetococcaceae</taxon>
        <taxon>Magnetofaba</taxon>
    </lineage>
</organism>
<name>A0A1Y2JZ44_9PROT</name>
<dbReference type="AlphaFoldDB" id="A0A1Y2JZ44"/>
<reference evidence="2 3" key="1">
    <citation type="journal article" date="2016" name="BMC Genomics">
        <title>Combined genomic and structural analyses of a cultured magnetotactic bacterium reveals its niche adaptation to a dynamic environment.</title>
        <authorList>
            <person name="Araujo A.C."/>
            <person name="Morillo V."/>
            <person name="Cypriano J."/>
            <person name="Teixeira L.C."/>
            <person name="Leao P."/>
            <person name="Lyra S."/>
            <person name="Almeida L.G."/>
            <person name="Bazylinski D.A."/>
            <person name="Vasconcellos A.T."/>
            <person name="Abreu F."/>
            <person name="Lins U."/>
        </authorList>
    </citation>
    <scope>NUCLEOTIDE SEQUENCE [LARGE SCALE GENOMIC DNA]</scope>
    <source>
        <strain evidence="2 3">IT-1</strain>
    </source>
</reference>
<comment type="caution">
    <text evidence="2">The sequence shown here is derived from an EMBL/GenBank/DDBJ whole genome shotgun (WGS) entry which is preliminary data.</text>
</comment>
<protein>
    <submittedName>
        <fullName evidence="2">Uncharacterized protein</fullName>
    </submittedName>
</protein>
<evidence type="ECO:0000313" key="3">
    <source>
        <dbReference type="Proteomes" id="UP000194003"/>
    </source>
</evidence>
<evidence type="ECO:0000256" key="1">
    <source>
        <dbReference type="SAM" id="MobiDB-lite"/>
    </source>
</evidence>